<dbReference type="PROSITE" id="PS51387">
    <property type="entry name" value="FAD_PCMH"/>
    <property type="match status" value="1"/>
</dbReference>
<evidence type="ECO:0000256" key="1">
    <source>
        <dbReference type="ARBA" id="ARBA00001974"/>
    </source>
</evidence>
<evidence type="ECO:0000256" key="2">
    <source>
        <dbReference type="ARBA" id="ARBA00005466"/>
    </source>
</evidence>
<accession>A0ABP8UPX5</accession>
<keyword evidence="5" id="KW-0560">Oxidoreductase</keyword>
<dbReference type="Pfam" id="PF01565">
    <property type="entry name" value="FAD_binding_4"/>
    <property type="match status" value="1"/>
</dbReference>
<dbReference type="SUPFAM" id="SSF56176">
    <property type="entry name" value="FAD-binding/transporter-associated domain-like"/>
    <property type="match status" value="1"/>
</dbReference>
<keyword evidence="3" id="KW-0285">Flavoprotein</keyword>
<evidence type="ECO:0000259" key="6">
    <source>
        <dbReference type="PROSITE" id="PS51387"/>
    </source>
</evidence>
<dbReference type="InterPro" id="IPR012951">
    <property type="entry name" value="BBE"/>
</dbReference>
<evidence type="ECO:0000256" key="4">
    <source>
        <dbReference type="ARBA" id="ARBA00022827"/>
    </source>
</evidence>
<dbReference type="InterPro" id="IPR050416">
    <property type="entry name" value="FAD-linked_Oxidoreductase"/>
</dbReference>
<evidence type="ECO:0000313" key="8">
    <source>
        <dbReference type="Proteomes" id="UP001501442"/>
    </source>
</evidence>
<reference evidence="8" key="1">
    <citation type="journal article" date="2019" name="Int. J. Syst. Evol. Microbiol.">
        <title>The Global Catalogue of Microorganisms (GCM) 10K type strain sequencing project: providing services to taxonomists for standard genome sequencing and annotation.</title>
        <authorList>
            <consortium name="The Broad Institute Genomics Platform"/>
            <consortium name="The Broad Institute Genome Sequencing Center for Infectious Disease"/>
            <person name="Wu L."/>
            <person name="Ma J."/>
        </authorList>
    </citation>
    <scope>NUCLEOTIDE SEQUENCE [LARGE SCALE GENOMIC DNA]</scope>
    <source>
        <strain evidence="8">JCM 17939</strain>
    </source>
</reference>
<dbReference type="InterPro" id="IPR036318">
    <property type="entry name" value="FAD-bd_PCMH-like_sf"/>
</dbReference>
<dbReference type="PANTHER" id="PTHR42973:SF39">
    <property type="entry name" value="FAD-BINDING PCMH-TYPE DOMAIN-CONTAINING PROTEIN"/>
    <property type="match status" value="1"/>
</dbReference>
<feature type="domain" description="FAD-binding PCMH-type" evidence="6">
    <location>
        <begin position="1"/>
        <end position="79"/>
    </location>
</feature>
<dbReference type="SUPFAM" id="SSF55103">
    <property type="entry name" value="FAD-linked oxidases, C-terminal domain"/>
    <property type="match status" value="1"/>
</dbReference>
<dbReference type="Gene3D" id="3.30.465.10">
    <property type="match status" value="1"/>
</dbReference>
<proteinExistence type="inferred from homology"/>
<protein>
    <recommendedName>
        <fullName evidence="6">FAD-binding PCMH-type domain-containing protein</fullName>
    </recommendedName>
</protein>
<dbReference type="InterPro" id="IPR016166">
    <property type="entry name" value="FAD-bd_PCMH"/>
</dbReference>
<comment type="similarity">
    <text evidence="2">Belongs to the oxygen-dependent FAD-linked oxidoreductase family.</text>
</comment>
<dbReference type="EMBL" id="BAABHK010000016">
    <property type="protein sequence ID" value="GAA4635822.1"/>
    <property type="molecule type" value="Genomic_DNA"/>
</dbReference>
<comment type="caution">
    <text evidence="7">The sequence shown here is derived from an EMBL/GenBank/DDBJ whole genome shotgun (WGS) entry which is preliminary data.</text>
</comment>
<dbReference type="Pfam" id="PF08031">
    <property type="entry name" value="BBE"/>
    <property type="match status" value="1"/>
</dbReference>
<dbReference type="PANTHER" id="PTHR42973">
    <property type="entry name" value="BINDING OXIDOREDUCTASE, PUTATIVE (AFU_ORTHOLOGUE AFUA_1G17690)-RELATED"/>
    <property type="match status" value="1"/>
</dbReference>
<keyword evidence="4" id="KW-0274">FAD</keyword>
<name>A0ABP8UPX5_9ACTN</name>
<dbReference type="InterPro" id="IPR016169">
    <property type="entry name" value="FAD-bd_PCMH_sub2"/>
</dbReference>
<evidence type="ECO:0000256" key="3">
    <source>
        <dbReference type="ARBA" id="ARBA00022630"/>
    </source>
</evidence>
<comment type="cofactor">
    <cofactor evidence="1">
        <name>FAD</name>
        <dbReference type="ChEBI" id="CHEBI:57692"/>
    </cofactor>
</comment>
<gene>
    <name evidence="7" type="ORF">GCM10023196_083010</name>
</gene>
<evidence type="ECO:0000256" key="5">
    <source>
        <dbReference type="ARBA" id="ARBA00023002"/>
    </source>
</evidence>
<dbReference type="InterPro" id="IPR006094">
    <property type="entry name" value="Oxid_FAD_bind_N"/>
</dbReference>
<keyword evidence="8" id="KW-1185">Reference proteome</keyword>
<evidence type="ECO:0000313" key="7">
    <source>
        <dbReference type="EMBL" id="GAA4635822.1"/>
    </source>
</evidence>
<dbReference type="Proteomes" id="UP001501442">
    <property type="component" value="Unassembled WGS sequence"/>
</dbReference>
<dbReference type="InterPro" id="IPR016164">
    <property type="entry name" value="FAD-linked_Oxase-like_C"/>
</dbReference>
<organism evidence="7 8">
    <name type="scientific">Actinoallomurus vinaceus</name>
    <dbReference type="NCBI Taxonomy" id="1080074"/>
    <lineage>
        <taxon>Bacteria</taxon>
        <taxon>Bacillati</taxon>
        <taxon>Actinomycetota</taxon>
        <taxon>Actinomycetes</taxon>
        <taxon>Streptosporangiales</taxon>
        <taxon>Thermomonosporaceae</taxon>
        <taxon>Actinoallomurus</taxon>
    </lineage>
</organism>
<sequence>MGVVTQTGIAGLTLGGGLGWLRRKYGLSCDSLISVDLVTAAGEVVTAGTEHDQDLLWAVRGGGGNFGVVTSFEFRAYPVGPDVYFAQVLHAGADARAVLRSYGEWAVTAPDEISSFAILWHAPEIEEIPAEHHGTPIVVFVAMHSGDAARGEAELRPLRDIGSPIADLSGVQPYLDVQRFFDEDYPAHTMRYYWKSRYLTGLPDELIDMLVKRNEISPSPHCTLDVWQLGGMLSRPGARDTAFGDRSAPFLLGIEANWESPRDDEACVEWARGVYAALAPFSTGAEYLNFPGAYEEHDRMMRTTFGDNLDRLAALKRQYDPDNLFRLNQNVRPD</sequence>
<dbReference type="Gene3D" id="3.40.462.20">
    <property type="match status" value="1"/>
</dbReference>